<evidence type="ECO:0000313" key="1">
    <source>
        <dbReference type="EMBL" id="CAG6788106.1"/>
    </source>
</evidence>
<name>A0A8D9BVA0_9HEMI</name>
<accession>A0A8D9BVA0</accession>
<sequence length="486" mass="55196">MEVLIESFAQMTDELREQIILCQPPIQGAVVVRTTRYLRTGGDVIGSFVIRTVQQERNQDEDDEDLDEAADMHELIPTMSRTDMCYCRNVFGIEIPALDREYRVGMNGLQIDWGVPAGRVLPDMNYAANIGNYIVSQRHLEFLNANNNLRLPVVIGLLMLQNDFVDYYEDYMLDPDDGIEFEQIPEGDDAVNAALQELGLAGADRPVNDHLTENEGRILFGLLVLSLHKTISGNVQHENFVKSRVSAMRANLHAVEFHDAEFALNTFSLESIKAISSTLCMYPKLKMAILMLVLREDRTITIHLRPFLPGTQLTIFAMIHDFLTHEVLTYAHTCSAVVNQANAWFEVYTGLVQTYGNHWRYFKLFEPNNVSTAQTKWPVLACAAWMHSMIIQGKQSMINVMASRTSMAFLKPKIARRIPEQFIDRQQRADEVGVMREELRRFVGLRENYADAAGLEQEQEQLDEGALAAADAMIAQINMRMNDARN</sequence>
<dbReference type="EMBL" id="HBUF01657903">
    <property type="protein sequence ID" value="CAG6788106.1"/>
    <property type="molecule type" value="Transcribed_RNA"/>
</dbReference>
<dbReference type="InterPro" id="IPR015970">
    <property type="entry name" value="P40_nucleoprot_sub2_BD-vir"/>
</dbReference>
<proteinExistence type="predicted"/>
<dbReference type="Gene3D" id="1.10.3050.10">
    <property type="entry name" value="borna disease virus nucleoprotein, domain 2"/>
    <property type="match status" value="1"/>
</dbReference>
<reference evidence="1" key="1">
    <citation type="submission" date="2021-05" db="EMBL/GenBank/DDBJ databases">
        <authorList>
            <person name="Alioto T."/>
            <person name="Alioto T."/>
            <person name="Gomez Garrido J."/>
        </authorList>
    </citation>
    <scope>NUCLEOTIDE SEQUENCE</scope>
</reference>
<dbReference type="AlphaFoldDB" id="A0A8D9BVA0"/>
<protein>
    <submittedName>
        <fullName evidence="1">Uncharacterized protein</fullName>
    </submittedName>
</protein>
<organism evidence="1">
    <name type="scientific">Cacopsylla melanoneura</name>
    <dbReference type="NCBI Taxonomy" id="428564"/>
    <lineage>
        <taxon>Eukaryota</taxon>
        <taxon>Metazoa</taxon>
        <taxon>Ecdysozoa</taxon>
        <taxon>Arthropoda</taxon>
        <taxon>Hexapoda</taxon>
        <taxon>Insecta</taxon>
        <taxon>Pterygota</taxon>
        <taxon>Neoptera</taxon>
        <taxon>Paraneoptera</taxon>
        <taxon>Hemiptera</taxon>
        <taxon>Sternorrhyncha</taxon>
        <taxon>Psylloidea</taxon>
        <taxon>Psyllidae</taxon>
        <taxon>Psyllinae</taxon>
        <taxon>Cacopsylla</taxon>
    </lineage>
</organism>